<dbReference type="PROSITE" id="PS51882">
    <property type="entry name" value="G_ALPHA"/>
    <property type="match status" value="1"/>
</dbReference>
<organism evidence="9 10">
    <name type="scientific">Myxozyma melibiosi</name>
    <dbReference type="NCBI Taxonomy" id="54550"/>
    <lineage>
        <taxon>Eukaryota</taxon>
        <taxon>Fungi</taxon>
        <taxon>Dikarya</taxon>
        <taxon>Ascomycota</taxon>
        <taxon>Saccharomycotina</taxon>
        <taxon>Lipomycetes</taxon>
        <taxon>Lipomycetales</taxon>
        <taxon>Lipomycetaceae</taxon>
        <taxon>Myxozyma</taxon>
    </lineage>
</organism>
<evidence type="ECO:0000256" key="2">
    <source>
        <dbReference type="ARBA" id="ARBA00022723"/>
    </source>
</evidence>
<keyword evidence="2" id="KW-0479">Metal-binding</keyword>
<evidence type="ECO:0000256" key="7">
    <source>
        <dbReference type="ARBA" id="ARBA00023224"/>
    </source>
</evidence>
<dbReference type="CDD" id="cd00066">
    <property type="entry name" value="G-alpha"/>
    <property type="match status" value="1"/>
</dbReference>
<evidence type="ECO:0000256" key="4">
    <source>
        <dbReference type="ARBA" id="ARBA00022842"/>
    </source>
</evidence>
<keyword evidence="1" id="KW-0519">Myristate</keyword>
<dbReference type="PRINTS" id="PR01241">
    <property type="entry name" value="GPROTEINAFNG"/>
</dbReference>
<evidence type="ECO:0000256" key="5">
    <source>
        <dbReference type="ARBA" id="ARBA00023134"/>
    </source>
</evidence>
<dbReference type="InterPro" id="IPR027417">
    <property type="entry name" value="P-loop_NTPase"/>
</dbReference>
<keyword evidence="3" id="KW-0547">Nucleotide-binding</keyword>
<keyword evidence="4" id="KW-0460">Magnesium</keyword>
<evidence type="ECO:0000256" key="3">
    <source>
        <dbReference type="ARBA" id="ARBA00022741"/>
    </source>
</evidence>
<dbReference type="SUPFAM" id="SSF52540">
    <property type="entry name" value="P-loop containing nucleoside triphosphate hydrolases"/>
    <property type="match status" value="1"/>
</dbReference>
<comment type="caution">
    <text evidence="9">The sequence shown here is derived from an EMBL/GenBank/DDBJ whole genome shotgun (WGS) entry which is preliminary data.</text>
</comment>
<dbReference type="InterPro" id="IPR001019">
    <property type="entry name" value="Gprotein_alpha_su"/>
</dbReference>
<evidence type="ECO:0000256" key="1">
    <source>
        <dbReference type="ARBA" id="ARBA00022707"/>
    </source>
</evidence>
<dbReference type="Pfam" id="PF00503">
    <property type="entry name" value="G-alpha"/>
    <property type="match status" value="1"/>
</dbReference>
<protein>
    <submittedName>
        <fullName evidence="9">G protein alpha subunit</fullName>
    </submittedName>
</protein>
<dbReference type="RefSeq" id="XP_064771030.1">
    <property type="nucleotide sequence ID" value="XM_064910956.1"/>
</dbReference>
<dbReference type="EMBL" id="JBBJBU010000001">
    <property type="protein sequence ID" value="KAK7207997.1"/>
    <property type="molecule type" value="Genomic_DNA"/>
</dbReference>
<dbReference type="InterPro" id="IPR002975">
    <property type="entry name" value="Fungi_Gprotein_alpha"/>
</dbReference>
<dbReference type="GeneID" id="90036468"/>
<dbReference type="PANTHER" id="PTHR10218">
    <property type="entry name" value="GTP-BINDING PROTEIN ALPHA SUBUNIT"/>
    <property type="match status" value="1"/>
</dbReference>
<dbReference type="SUPFAM" id="SSF47895">
    <property type="entry name" value="Transducin (alpha subunit), insertion domain"/>
    <property type="match status" value="1"/>
</dbReference>
<reference evidence="9 10" key="1">
    <citation type="submission" date="2024-03" db="EMBL/GenBank/DDBJ databases">
        <title>Genome-scale model development and genomic sequencing of the oleaginous clade Lipomyces.</title>
        <authorList>
            <consortium name="Lawrence Berkeley National Laboratory"/>
            <person name="Czajka J.J."/>
            <person name="Han Y."/>
            <person name="Kim J."/>
            <person name="Mondo S.J."/>
            <person name="Hofstad B.A."/>
            <person name="Robles A."/>
            <person name="Haridas S."/>
            <person name="Riley R."/>
            <person name="LaButti K."/>
            <person name="Pangilinan J."/>
            <person name="Andreopoulos W."/>
            <person name="Lipzen A."/>
            <person name="Yan J."/>
            <person name="Wang M."/>
            <person name="Ng V."/>
            <person name="Grigoriev I.V."/>
            <person name="Spatafora J.W."/>
            <person name="Magnuson J.K."/>
            <person name="Baker S.E."/>
            <person name="Pomraning K.R."/>
        </authorList>
    </citation>
    <scope>NUCLEOTIDE SEQUENCE [LARGE SCALE GENOMIC DNA]</scope>
    <source>
        <strain evidence="9 10">Phaff 52-87</strain>
    </source>
</reference>
<accession>A0ABR1FDR8</accession>
<keyword evidence="10" id="KW-1185">Reference proteome</keyword>
<proteinExistence type="predicted"/>
<evidence type="ECO:0000256" key="6">
    <source>
        <dbReference type="ARBA" id="ARBA00023139"/>
    </source>
</evidence>
<keyword evidence="6" id="KW-0564">Palmitate</keyword>
<evidence type="ECO:0000256" key="8">
    <source>
        <dbReference type="ARBA" id="ARBA00023288"/>
    </source>
</evidence>
<dbReference type="Gene3D" id="1.10.400.10">
    <property type="entry name" value="GI Alpha 1, domain 2-like"/>
    <property type="match status" value="1"/>
</dbReference>
<sequence>MGSCMSSSVEDTHGLEERKVSAMIDKTLEEEQRKAQKVCKVLLLGSGESGKSTIVKQMKIIHQNGYKKEELTLYRPTIYKNLLDSIRGLLDGMQKLQLEFSNSENKELMEYLMDEQIDSDASKPLDPKIKEAIEAVYNDSIMAQVIDRQTEFYLMDSAIYFLDSMARISAPDYLPTESDVLRARIKTTGIFETQFQMNNQLMIHMFDVGGQRSERKKWIHCFEGVTLIIFCVALSEYDQVLLEDAGQNRMLESMILFDSIVNSRWFVRSSIVLFLNKVDVFQQKLKKVPLGNWFADYDGGDDLNKAAKFILWRFTQLNRCGLKIYPHLTQATNTGNIRLVMAAVEETILQNSLKDSGII</sequence>
<evidence type="ECO:0000313" key="9">
    <source>
        <dbReference type="EMBL" id="KAK7207997.1"/>
    </source>
</evidence>
<keyword evidence="8" id="KW-0449">Lipoprotein</keyword>
<dbReference type="InterPro" id="IPR011025">
    <property type="entry name" value="GproteinA_insert"/>
</dbReference>
<dbReference type="SMART" id="SM00275">
    <property type="entry name" value="G_alpha"/>
    <property type="match status" value="1"/>
</dbReference>
<dbReference type="PRINTS" id="PR00318">
    <property type="entry name" value="GPROTEINA"/>
</dbReference>
<name>A0ABR1FDR8_9ASCO</name>
<dbReference type="Gene3D" id="3.40.50.300">
    <property type="entry name" value="P-loop containing nucleotide triphosphate hydrolases"/>
    <property type="match status" value="1"/>
</dbReference>
<evidence type="ECO:0000313" key="10">
    <source>
        <dbReference type="Proteomes" id="UP001498771"/>
    </source>
</evidence>
<dbReference type="Proteomes" id="UP001498771">
    <property type="component" value="Unassembled WGS sequence"/>
</dbReference>
<keyword evidence="7" id="KW-0807">Transducer</keyword>
<gene>
    <name evidence="9" type="ORF">BZA70DRAFT_265317</name>
</gene>
<dbReference type="PANTHER" id="PTHR10218:SF369">
    <property type="entry name" value="GUANINE NUCLEOTIDE-BINDING PROTEIN ALPHA-2 SUBUNIT"/>
    <property type="match status" value="1"/>
</dbReference>
<keyword evidence="5" id="KW-0342">GTP-binding</keyword>